<comment type="caution">
    <text evidence="2">The sequence shown here is derived from an EMBL/GenBank/DDBJ whole genome shotgun (WGS) entry which is preliminary data.</text>
</comment>
<feature type="region of interest" description="Disordered" evidence="1">
    <location>
        <begin position="38"/>
        <end position="59"/>
    </location>
</feature>
<proteinExistence type="predicted"/>
<evidence type="ECO:0000313" key="2">
    <source>
        <dbReference type="EMBL" id="TNN56781.1"/>
    </source>
</evidence>
<reference evidence="2 3" key="1">
    <citation type="submission" date="2019-03" db="EMBL/GenBank/DDBJ databases">
        <title>First draft genome of Liparis tanakae, snailfish: a comprehensive survey of snailfish specific genes.</title>
        <authorList>
            <person name="Kim W."/>
            <person name="Song I."/>
            <person name="Jeong J.-H."/>
            <person name="Kim D."/>
            <person name="Kim S."/>
            <person name="Ryu S."/>
            <person name="Song J.Y."/>
            <person name="Lee S.K."/>
        </authorList>
    </citation>
    <scope>NUCLEOTIDE SEQUENCE [LARGE SCALE GENOMIC DNA]</scope>
    <source>
        <tissue evidence="2">Muscle</tissue>
    </source>
</reference>
<feature type="compositionally biased region" description="Basic and acidic residues" evidence="1">
    <location>
        <begin position="42"/>
        <end position="59"/>
    </location>
</feature>
<organism evidence="2 3">
    <name type="scientific">Liparis tanakae</name>
    <name type="common">Tanaka's snailfish</name>
    <dbReference type="NCBI Taxonomy" id="230148"/>
    <lineage>
        <taxon>Eukaryota</taxon>
        <taxon>Metazoa</taxon>
        <taxon>Chordata</taxon>
        <taxon>Craniata</taxon>
        <taxon>Vertebrata</taxon>
        <taxon>Euteleostomi</taxon>
        <taxon>Actinopterygii</taxon>
        <taxon>Neopterygii</taxon>
        <taxon>Teleostei</taxon>
        <taxon>Neoteleostei</taxon>
        <taxon>Acanthomorphata</taxon>
        <taxon>Eupercaria</taxon>
        <taxon>Perciformes</taxon>
        <taxon>Cottioidei</taxon>
        <taxon>Cottales</taxon>
        <taxon>Liparidae</taxon>
        <taxon>Liparis</taxon>
    </lineage>
</organism>
<dbReference type="Proteomes" id="UP000314294">
    <property type="component" value="Unassembled WGS sequence"/>
</dbReference>
<accession>A0A4Z2GTW5</accession>
<dbReference type="EMBL" id="SRLO01000421">
    <property type="protein sequence ID" value="TNN56781.1"/>
    <property type="molecule type" value="Genomic_DNA"/>
</dbReference>
<evidence type="ECO:0000256" key="1">
    <source>
        <dbReference type="SAM" id="MobiDB-lite"/>
    </source>
</evidence>
<sequence>MSPTVRVGSNGFWSGAAPGGCFLATDRGFHCVARSRSPSRPFDFKPQREKTKGSLESVVHRHDSEGALHVAYGELKGF</sequence>
<evidence type="ECO:0000313" key="3">
    <source>
        <dbReference type="Proteomes" id="UP000314294"/>
    </source>
</evidence>
<protein>
    <submittedName>
        <fullName evidence="2">Uncharacterized protein</fullName>
    </submittedName>
</protein>
<name>A0A4Z2GTW5_9TELE</name>
<keyword evidence="3" id="KW-1185">Reference proteome</keyword>
<gene>
    <name evidence="2" type="ORF">EYF80_033039</name>
</gene>
<dbReference type="AlphaFoldDB" id="A0A4Z2GTW5"/>